<dbReference type="OrthoDB" id="422086at2759"/>
<evidence type="ECO:0000313" key="7">
    <source>
        <dbReference type="Proteomes" id="UP001141434"/>
    </source>
</evidence>
<gene>
    <name evidence="6" type="ORF">NUU61_007334</name>
</gene>
<reference evidence="6" key="2">
    <citation type="journal article" date="2023" name="IMA Fungus">
        <title>Comparative genomic study of the Penicillium genus elucidates a diverse pangenome and 15 lateral gene transfer events.</title>
        <authorList>
            <person name="Petersen C."/>
            <person name="Sorensen T."/>
            <person name="Nielsen M.R."/>
            <person name="Sondergaard T.E."/>
            <person name="Sorensen J.L."/>
            <person name="Fitzpatrick D.A."/>
            <person name="Frisvad J.C."/>
            <person name="Nielsen K.L."/>
        </authorList>
    </citation>
    <scope>NUCLEOTIDE SEQUENCE</scope>
    <source>
        <strain evidence="6">IBT 34128</strain>
    </source>
</reference>
<keyword evidence="5" id="KW-0256">Endoplasmic reticulum</keyword>
<keyword evidence="3 5" id="KW-1133">Transmembrane helix</keyword>
<comment type="caution">
    <text evidence="5">Lacks conserved residue(s) required for the propagation of feature annotation.</text>
</comment>
<sequence length="234" mass="25954">MTRGGSTLLAIAMVGAGYLSAMCTTPPNPSPSQKDRHKTDRISFVAGSYVTFIRRTAVTVITYHALLTVVPDYAPAHVSQFCPHPQNPTPSLFTWNSTTIACLLAIYIGAFVRLSAFGGLGRHFTFHLAAPDELVTTGIYRWVQHPSYLGQALISVACTVLFVRWDGAPACWIAGSTLARWDGVGVWVAAAFMGFGLWVLVTRVRDEEEMLRQTFGKKWEEWHRKTSRAIPYIF</sequence>
<dbReference type="InterPro" id="IPR007269">
    <property type="entry name" value="ICMT_MeTrfase"/>
</dbReference>
<name>A0A9W9F2P3_9EURO</name>
<dbReference type="GO" id="GO:0032259">
    <property type="term" value="P:methylation"/>
    <property type="evidence" value="ECO:0007669"/>
    <property type="project" value="UniProtKB-KW"/>
</dbReference>
<keyword evidence="5" id="KW-0949">S-adenosyl-L-methionine</keyword>
<proteinExistence type="inferred from homology"/>
<keyword evidence="5 6" id="KW-0489">Methyltransferase</keyword>
<dbReference type="PANTHER" id="PTHR12714">
    <property type="entry name" value="PROTEIN-S ISOPRENYLCYSTEINE O-METHYLTRANSFERASE"/>
    <property type="match status" value="1"/>
</dbReference>
<evidence type="ECO:0000256" key="2">
    <source>
        <dbReference type="ARBA" id="ARBA00022692"/>
    </source>
</evidence>
<dbReference type="EC" id="2.1.1.100" evidence="5"/>
<comment type="similarity">
    <text evidence="5">Belongs to the class VI-like SAM-binding methyltransferase superfamily. Isoprenylcysteine carboxyl methyltransferase family.</text>
</comment>
<dbReference type="EMBL" id="JAPMSZ010000009">
    <property type="protein sequence ID" value="KAJ5092464.1"/>
    <property type="molecule type" value="Genomic_DNA"/>
</dbReference>
<dbReference type="PANTHER" id="PTHR12714:SF9">
    <property type="entry name" value="PROTEIN-S-ISOPRENYLCYSTEINE O-METHYLTRANSFERASE"/>
    <property type="match status" value="1"/>
</dbReference>
<keyword evidence="5 6" id="KW-0808">Transferase</keyword>
<evidence type="ECO:0000256" key="1">
    <source>
        <dbReference type="ARBA" id="ARBA00004141"/>
    </source>
</evidence>
<accession>A0A9W9F2P3</accession>
<evidence type="ECO:0000256" key="5">
    <source>
        <dbReference type="RuleBase" id="RU362022"/>
    </source>
</evidence>
<evidence type="ECO:0000313" key="6">
    <source>
        <dbReference type="EMBL" id="KAJ5092464.1"/>
    </source>
</evidence>
<dbReference type="GO" id="GO:0005789">
    <property type="term" value="C:endoplasmic reticulum membrane"/>
    <property type="evidence" value="ECO:0007669"/>
    <property type="project" value="UniProtKB-SubCell"/>
</dbReference>
<keyword evidence="4 5" id="KW-0472">Membrane</keyword>
<organism evidence="6 7">
    <name type="scientific">Penicillium alfredii</name>
    <dbReference type="NCBI Taxonomy" id="1506179"/>
    <lineage>
        <taxon>Eukaryota</taxon>
        <taxon>Fungi</taxon>
        <taxon>Dikarya</taxon>
        <taxon>Ascomycota</taxon>
        <taxon>Pezizomycotina</taxon>
        <taxon>Eurotiomycetes</taxon>
        <taxon>Eurotiomycetidae</taxon>
        <taxon>Eurotiales</taxon>
        <taxon>Aspergillaceae</taxon>
        <taxon>Penicillium</taxon>
    </lineage>
</organism>
<dbReference type="Pfam" id="PF04140">
    <property type="entry name" value="ICMT"/>
    <property type="match status" value="1"/>
</dbReference>
<feature type="transmembrane region" description="Helical" evidence="5">
    <location>
        <begin position="93"/>
        <end position="112"/>
    </location>
</feature>
<keyword evidence="2 5" id="KW-0812">Transmembrane</keyword>
<dbReference type="GeneID" id="81397028"/>
<comment type="caution">
    <text evidence="6">The sequence shown here is derived from an EMBL/GenBank/DDBJ whole genome shotgun (WGS) entry which is preliminary data.</text>
</comment>
<protein>
    <recommendedName>
        <fullName evidence="5">Protein-S-isoprenylcysteine O-methyltransferase</fullName>
        <ecNumber evidence="5">2.1.1.100</ecNumber>
    </recommendedName>
</protein>
<dbReference type="RefSeq" id="XP_056510659.1">
    <property type="nucleotide sequence ID" value="XM_056657859.1"/>
</dbReference>
<dbReference type="Gene3D" id="1.20.120.1630">
    <property type="match status" value="1"/>
</dbReference>
<dbReference type="GO" id="GO:0004671">
    <property type="term" value="F:protein C-terminal S-isoprenylcysteine carboxyl O-methyltransferase activity"/>
    <property type="evidence" value="ECO:0007669"/>
    <property type="project" value="UniProtKB-EC"/>
</dbReference>
<reference evidence="6" key="1">
    <citation type="submission" date="2022-11" db="EMBL/GenBank/DDBJ databases">
        <authorList>
            <person name="Petersen C."/>
        </authorList>
    </citation>
    <scope>NUCLEOTIDE SEQUENCE</scope>
    <source>
        <strain evidence="6">IBT 34128</strain>
    </source>
</reference>
<keyword evidence="7" id="KW-1185">Reference proteome</keyword>
<feature type="transmembrane region" description="Helical" evidence="5">
    <location>
        <begin position="148"/>
        <end position="165"/>
    </location>
</feature>
<dbReference type="Proteomes" id="UP001141434">
    <property type="component" value="Unassembled WGS sequence"/>
</dbReference>
<dbReference type="AlphaFoldDB" id="A0A9W9F2P3"/>
<evidence type="ECO:0000256" key="4">
    <source>
        <dbReference type="ARBA" id="ARBA00023136"/>
    </source>
</evidence>
<comment type="catalytic activity">
    <reaction evidence="5">
        <text>[protein]-C-terminal S-[(2E,6E)-farnesyl]-L-cysteine + S-adenosyl-L-methionine = [protein]-C-terminal S-[(2E,6E)-farnesyl]-L-cysteine methyl ester + S-adenosyl-L-homocysteine</text>
        <dbReference type="Rhea" id="RHEA:21672"/>
        <dbReference type="Rhea" id="RHEA-COMP:12125"/>
        <dbReference type="Rhea" id="RHEA-COMP:12126"/>
        <dbReference type="ChEBI" id="CHEBI:57856"/>
        <dbReference type="ChEBI" id="CHEBI:59789"/>
        <dbReference type="ChEBI" id="CHEBI:90510"/>
        <dbReference type="ChEBI" id="CHEBI:90511"/>
        <dbReference type="EC" id="2.1.1.100"/>
    </reaction>
</comment>
<comment type="subcellular location">
    <subcellularLocation>
        <location evidence="5">Endoplasmic reticulum membrane</location>
        <topology evidence="5">Multi-pass membrane protein</topology>
    </subcellularLocation>
    <subcellularLocation>
        <location evidence="1">Membrane</location>
        <topology evidence="1">Multi-pass membrane protein</topology>
    </subcellularLocation>
</comment>
<feature type="transmembrane region" description="Helical" evidence="5">
    <location>
        <begin position="185"/>
        <end position="204"/>
    </location>
</feature>
<evidence type="ECO:0000256" key="3">
    <source>
        <dbReference type="ARBA" id="ARBA00022989"/>
    </source>
</evidence>